<feature type="transmembrane region" description="Helical" evidence="7">
    <location>
        <begin position="261"/>
        <end position="280"/>
    </location>
</feature>
<evidence type="ECO:0000256" key="5">
    <source>
        <dbReference type="ARBA" id="ARBA00022989"/>
    </source>
</evidence>
<evidence type="ECO:0000256" key="7">
    <source>
        <dbReference type="SAM" id="Phobius"/>
    </source>
</evidence>
<dbReference type="Gene3D" id="1.20.1250.20">
    <property type="entry name" value="MFS general substrate transporter like domains"/>
    <property type="match status" value="1"/>
</dbReference>
<name>A0ABV9KMI0_9RHOB</name>
<comment type="subcellular location">
    <subcellularLocation>
        <location evidence="1">Cell membrane</location>
        <topology evidence="1">Multi-pass membrane protein</topology>
    </subcellularLocation>
</comment>
<feature type="transmembrane region" description="Helical" evidence="7">
    <location>
        <begin position="12"/>
        <end position="28"/>
    </location>
</feature>
<evidence type="ECO:0000313" key="9">
    <source>
        <dbReference type="Proteomes" id="UP001595973"/>
    </source>
</evidence>
<comment type="caution">
    <text evidence="8">The sequence shown here is derived from an EMBL/GenBank/DDBJ whole genome shotgun (WGS) entry which is preliminary data.</text>
</comment>
<feature type="transmembrane region" description="Helical" evidence="7">
    <location>
        <begin position="110"/>
        <end position="131"/>
    </location>
</feature>
<keyword evidence="4 7" id="KW-0812">Transmembrane</keyword>
<evidence type="ECO:0000256" key="1">
    <source>
        <dbReference type="ARBA" id="ARBA00004651"/>
    </source>
</evidence>
<evidence type="ECO:0000256" key="4">
    <source>
        <dbReference type="ARBA" id="ARBA00022692"/>
    </source>
</evidence>
<keyword evidence="2" id="KW-0813">Transport</keyword>
<evidence type="ECO:0000256" key="6">
    <source>
        <dbReference type="ARBA" id="ARBA00023136"/>
    </source>
</evidence>
<feature type="transmembrane region" description="Helical" evidence="7">
    <location>
        <begin position="48"/>
        <end position="71"/>
    </location>
</feature>
<sequence length="398" mass="41822">MQDIDPEETRTVSSVRLLVGISFISYVGTWTERVALGWLAWTLTQSTFWTGFVSMSVLLPSAFLGPIVAVYAEGWDSRRAMMLTNGAFMVTSLLLFALVAGGFITLPLLAVLALAIGVIGAAMHPVRLTLIPSVSPRHYLPRAVALSAMAFNASRVVGPAVAGLLITTVGLNWTFLVNALSYLPYIALLALIPMKPRPARGVKSSLGQGLAEGLRYALAHPLIRWSLLLAATNSLLVRSIVENMPAVVGGLLDGNARDLTWMTSAAGLGSVTAAITLGWLKRDTRQLQTMLRLVPLVSAALCLALSAGLPFAGLVAIAVGLGFVATFVGIGSQIIIQMEVADTHRARVLTWWSSASFAAVSLGGLATGAVGDLAGMGFAIFLLGLLGAVLATGFALRR</sequence>
<accession>A0ABV9KMI0</accession>
<feature type="transmembrane region" description="Helical" evidence="7">
    <location>
        <begin position="83"/>
        <end position="104"/>
    </location>
</feature>
<dbReference type="PANTHER" id="PTHR23513">
    <property type="entry name" value="INTEGRAL MEMBRANE EFFLUX PROTEIN-RELATED"/>
    <property type="match status" value="1"/>
</dbReference>
<dbReference type="InterPro" id="IPR036259">
    <property type="entry name" value="MFS_trans_sf"/>
</dbReference>
<reference evidence="9" key="1">
    <citation type="journal article" date="2019" name="Int. J. Syst. Evol. Microbiol.">
        <title>The Global Catalogue of Microorganisms (GCM) 10K type strain sequencing project: providing services to taxonomists for standard genome sequencing and annotation.</title>
        <authorList>
            <consortium name="The Broad Institute Genomics Platform"/>
            <consortium name="The Broad Institute Genome Sequencing Center for Infectious Disease"/>
            <person name="Wu L."/>
            <person name="Ma J."/>
        </authorList>
    </citation>
    <scope>NUCLEOTIDE SEQUENCE [LARGE SCALE GENOMIC DNA]</scope>
    <source>
        <strain evidence="9">CGMCC 4.7283</strain>
    </source>
</reference>
<dbReference type="SUPFAM" id="SSF103473">
    <property type="entry name" value="MFS general substrate transporter"/>
    <property type="match status" value="1"/>
</dbReference>
<keyword evidence="5 7" id="KW-1133">Transmembrane helix</keyword>
<dbReference type="CDD" id="cd06173">
    <property type="entry name" value="MFS_MefA_like"/>
    <property type="match status" value="1"/>
</dbReference>
<keyword evidence="9" id="KW-1185">Reference proteome</keyword>
<dbReference type="EMBL" id="JBHSGI010000033">
    <property type="protein sequence ID" value="MFC4671382.1"/>
    <property type="molecule type" value="Genomic_DNA"/>
</dbReference>
<proteinExistence type="predicted"/>
<feature type="transmembrane region" description="Helical" evidence="7">
    <location>
        <begin position="315"/>
        <end position="336"/>
    </location>
</feature>
<dbReference type="PANTHER" id="PTHR23513:SF11">
    <property type="entry name" value="STAPHYLOFERRIN A TRANSPORTER"/>
    <property type="match status" value="1"/>
</dbReference>
<evidence type="ECO:0000256" key="2">
    <source>
        <dbReference type="ARBA" id="ARBA00022448"/>
    </source>
</evidence>
<feature type="transmembrane region" description="Helical" evidence="7">
    <location>
        <begin position="173"/>
        <end position="194"/>
    </location>
</feature>
<feature type="transmembrane region" description="Helical" evidence="7">
    <location>
        <begin position="348"/>
        <end position="370"/>
    </location>
</feature>
<evidence type="ECO:0000313" key="8">
    <source>
        <dbReference type="EMBL" id="MFC4671382.1"/>
    </source>
</evidence>
<feature type="transmembrane region" description="Helical" evidence="7">
    <location>
        <begin position="222"/>
        <end position="241"/>
    </location>
</feature>
<feature type="transmembrane region" description="Helical" evidence="7">
    <location>
        <begin position="143"/>
        <end position="167"/>
    </location>
</feature>
<dbReference type="RefSeq" id="WP_380721861.1">
    <property type="nucleotide sequence ID" value="NZ_JBHSGI010000033.1"/>
</dbReference>
<gene>
    <name evidence="8" type="ORF">ACFO5X_22710</name>
</gene>
<evidence type="ECO:0000256" key="3">
    <source>
        <dbReference type="ARBA" id="ARBA00022475"/>
    </source>
</evidence>
<organism evidence="8 9">
    <name type="scientific">Seohaeicola nanhaiensis</name>
    <dbReference type="NCBI Taxonomy" id="1387282"/>
    <lineage>
        <taxon>Bacteria</taxon>
        <taxon>Pseudomonadati</taxon>
        <taxon>Pseudomonadota</taxon>
        <taxon>Alphaproteobacteria</taxon>
        <taxon>Rhodobacterales</taxon>
        <taxon>Roseobacteraceae</taxon>
        <taxon>Seohaeicola</taxon>
    </lineage>
</organism>
<feature type="transmembrane region" description="Helical" evidence="7">
    <location>
        <begin position="376"/>
        <end position="396"/>
    </location>
</feature>
<keyword evidence="3" id="KW-1003">Cell membrane</keyword>
<dbReference type="Pfam" id="PF05977">
    <property type="entry name" value="MFS_3"/>
    <property type="match status" value="1"/>
</dbReference>
<keyword evidence="6 7" id="KW-0472">Membrane</keyword>
<feature type="transmembrane region" description="Helical" evidence="7">
    <location>
        <begin position="292"/>
        <end position="309"/>
    </location>
</feature>
<dbReference type="Proteomes" id="UP001595973">
    <property type="component" value="Unassembled WGS sequence"/>
</dbReference>
<dbReference type="InterPro" id="IPR010290">
    <property type="entry name" value="TM_effector"/>
</dbReference>
<protein>
    <submittedName>
        <fullName evidence="8">MFS transporter</fullName>
    </submittedName>
</protein>